<gene>
    <name evidence="2" type="ORF">J3P46_10690</name>
</gene>
<keyword evidence="2" id="KW-0378">Hydrolase</keyword>
<dbReference type="Gene3D" id="3.40.50.1820">
    <property type="entry name" value="alpha/beta hydrolase"/>
    <property type="match status" value="1"/>
</dbReference>
<evidence type="ECO:0000313" key="2">
    <source>
        <dbReference type="EMBL" id="QSX98318.1"/>
    </source>
</evidence>
<dbReference type="RefSeq" id="WP_151093838.1">
    <property type="nucleotide sequence ID" value="NZ_CP071520.1"/>
</dbReference>
<accession>A0AAJ4MWJ9</accession>
<dbReference type="SUPFAM" id="SSF53474">
    <property type="entry name" value="alpha/beta-Hydrolases"/>
    <property type="match status" value="1"/>
</dbReference>
<organism evidence="2 3">
    <name type="scientific">Janthinobacterium lividum</name>
    <dbReference type="NCBI Taxonomy" id="29581"/>
    <lineage>
        <taxon>Bacteria</taxon>
        <taxon>Pseudomonadati</taxon>
        <taxon>Pseudomonadota</taxon>
        <taxon>Betaproteobacteria</taxon>
        <taxon>Burkholderiales</taxon>
        <taxon>Oxalobacteraceae</taxon>
        <taxon>Janthinobacterium</taxon>
    </lineage>
</organism>
<dbReference type="InterPro" id="IPR029058">
    <property type="entry name" value="AB_hydrolase_fold"/>
</dbReference>
<dbReference type="AlphaFoldDB" id="A0AAJ4MWJ9"/>
<evidence type="ECO:0000259" key="1">
    <source>
        <dbReference type="Pfam" id="PF12146"/>
    </source>
</evidence>
<sequence length="247" mass="26253">MTIPTHASPLLVLLPGMDGTARLFHRFDAALRAQAAIDTQAIAYPAAPLDYAALEAFVRERLPRDRPFVVLAESFSGPLGAALRAEPPPGMRALVLCCSFVRNPRPMLAPLRHLLGLVPFGAMPGFALRQALLAPCSTPQLQLQLQDELAAALAQVPPSVLRQRLRAVLETDASRSFARGSLPVLYLRARHDRLVPPANAVQILRLAPDAQLADIAAPHMLLQAAPEAAAVAVTAFLAGLSAAQVSA</sequence>
<reference evidence="2 3" key="1">
    <citation type="submission" date="2021-03" db="EMBL/GenBank/DDBJ databases">
        <title>Draft genome sequence of Janthinobacterium sp. strain PLB02 isolated from infected primmorphs (Lubomirskia baicalensis).</title>
        <authorList>
            <person name="Chernogor L.I."/>
            <person name="Belikov S.I."/>
            <person name="Petrushin I.S."/>
        </authorList>
    </citation>
    <scope>NUCLEOTIDE SEQUENCE [LARGE SCALE GENOMIC DNA]</scope>
    <source>
        <strain evidence="2 3">PLB02</strain>
    </source>
</reference>
<name>A0AAJ4MWJ9_9BURK</name>
<dbReference type="EMBL" id="CP071520">
    <property type="protein sequence ID" value="QSX98318.1"/>
    <property type="molecule type" value="Genomic_DNA"/>
</dbReference>
<feature type="domain" description="Serine aminopeptidase S33" evidence="1">
    <location>
        <begin position="50"/>
        <end position="210"/>
    </location>
</feature>
<dbReference type="Pfam" id="PF12146">
    <property type="entry name" value="Hydrolase_4"/>
    <property type="match status" value="1"/>
</dbReference>
<dbReference type="InterPro" id="IPR022742">
    <property type="entry name" value="Hydrolase_4"/>
</dbReference>
<evidence type="ECO:0000313" key="3">
    <source>
        <dbReference type="Proteomes" id="UP000662821"/>
    </source>
</evidence>
<dbReference type="Proteomes" id="UP000662821">
    <property type="component" value="Chromosome"/>
</dbReference>
<proteinExistence type="predicted"/>
<dbReference type="GO" id="GO:0016787">
    <property type="term" value="F:hydrolase activity"/>
    <property type="evidence" value="ECO:0007669"/>
    <property type="project" value="UniProtKB-KW"/>
</dbReference>
<protein>
    <submittedName>
        <fullName evidence="2">Alpha/beta hydrolase</fullName>
    </submittedName>
</protein>